<proteinExistence type="predicted"/>
<gene>
    <name evidence="2" type="ORF">HMN09_01389700</name>
</gene>
<dbReference type="AlphaFoldDB" id="A0A8H6VU99"/>
<keyword evidence="3" id="KW-1185">Reference proteome</keyword>
<accession>A0A8H6VU99</accession>
<feature type="region of interest" description="Disordered" evidence="1">
    <location>
        <begin position="27"/>
        <end position="100"/>
    </location>
</feature>
<comment type="caution">
    <text evidence="2">The sequence shown here is derived from an EMBL/GenBank/DDBJ whole genome shotgun (WGS) entry which is preliminary data.</text>
</comment>
<feature type="compositionally biased region" description="Acidic residues" evidence="1">
    <location>
        <begin position="41"/>
        <end position="51"/>
    </location>
</feature>
<feature type="compositionally biased region" description="Acidic residues" evidence="1">
    <location>
        <begin position="307"/>
        <end position="323"/>
    </location>
</feature>
<feature type="compositionally biased region" description="Low complexity" evidence="1">
    <location>
        <begin position="327"/>
        <end position="340"/>
    </location>
</feature>
<evidence type="ECO:0008006" key="4">
    <source>
        <dbReference type="Google" id="ProtNLM"/>
    </source>
</evidence>
<evidence type="ECO:0000313" key="2">
    <source>
        <dbReference type="EMBL" id="KAF7288474.1"/>
    </source>
</evidence>
<dbReference type="OrthoDB" id="3066724at2759"/>
<reference evidence="2" key="1">
    <citation type="submission" date="2020-05" db="EMBL/GenBank/DDBJ databases">
        <title>Mycena genomes resolve the evolution of fungal bioluminescence.</title>
        <authorList>
            <person name="Tsai I.J."/>
        </authorList>
    </citation>
    <scope>NUCLEOTIDE SEQUENCE</scope>
    <source>
        <strain evidence="2">110903Hualien_Pintung</strain>
    </source>
</reference>
<protein>
    <recommendedName>
        <fullName evidence="4">Non-structural maintenance of chromosomes element 4</fullName>
    </recommendedName>
</protein>
<name>A0A8H6VU99_MYCCL</name>
<evidence type="ECO:0000256" key="1">
    <source>
        <dbReference type="SAM" id="MobiDB-lite"/>
    </source>
</evidence>
<dbReference type="EMBL" id="JACAZE010000034">
    <property type="protein sequence ID" value="KAF7288474.1"/>
    <property type="molecule type" value="Genomic_DNA"/>
</dbReference>
<feature type="region of interest" description="Disordered" evidence="1">
    <location>
        <begin position="279"/>
        <end position="340"/>
    </location>
</feature>
<organism evidence="2 3">
    <name type="scientific">Mycena chlorophos</name>
    <name type="common">Agaric fungus</name>
    <name type="synonym">Agaricus chlorophos</name>
    <dbReference type="NCBI Taxonomy" id="658473"/>
    <lineage>
        <taxon>Eukaryota</taxon>
        <taxon>Fungi</taxon>
        <taxon>Dikarya</taxon>
        <taxon>Basidiomycota</taxon>
        <taxon>Agaricomycotina</taxon>
        <taxon>Agaricomycetes</taxon>
        <taxon>Agaricomycetidae</taxon>
        <taxon>Agaricales</taxon>
        <taxon>Marasmiineae</taxon>
        <taxon>Mycenaceae</taxon>
        <taxon>Mycena</taxon>
    </lineage>
</organism>
<sequence length="340" mass="38066">MVVVDPGSDADPDFTEVRAKELEKIVERNRYRSPGAREVTFDEEIEEQDMEEWQRDAEQENKRAQSKKKTSSSSKGQAALSRKTSPAGKARRPPGPIPRDAIDAVRKLEDEFLRAVAEVARGHRVDTQTLSLVSGITTRYARDISDYNAFAFHFAIHFPKTKDETTKEYIARLTAEYHGQIKTLPDKADKAAPPSLPNAGMDGPAWLIGNLKLVNNQCNHLENVFGIHTLGIAFDPNGDNNRRPSSEPNQPSKILPRFLSSFARTERFLCVSVSPPTSFVVQERSARKEPESDQEDFENDLLGNTKDEEDEEAEDEDEEDEEAPGPSAARRTSARARNPC</sequence>
<dbReference type="Proteomes" id="UP000613580">
    <property type="component" value="Unassembled WGS sequence"/>
</dbReference>
<feature type="compositionally biased region" description="Basic and acidic residues" evidence="1">
    <location>
        <begin position="52"/>
        <end position="63"/>
    </location>
</feature>
<evidence type="ECO:0000313" key="3">
    <source>
        <dbReference type="Proteomes" id="UP000613580"/>
    </source>
</evidence>